<comment type="similarity">
    <text evidence="1">Belongs to the TRAFAC class TrmE-Era-EngA-EngB-Septin-like GTPase superfamily. AIG1/Toc34/Toc159-like paraseptin GTPase family. IAN subfamily.</text>
</comment>
<dbReference type="EMBL" id="QBIY01012664">
    <property type="protein sequence ID" value="RXN19568.1"/>
    <property type="molecule type" value="Genomic_DNA"/>
</dbReference>
<reference evidence="5 6" key="1">
    <citation type="submission" date="2018-03" db="EMBL/GenBank/DDBJ databases">
        <title>Draft genome sequence of Rohu Carp (Labeo rohita).</title>
        <authorList>
            <person name="Das P."/>
            <person name="Kushwaha B."/>
            <person name="Joshi C.G."/>
            <person name="Kumar D."/>
            <person name="Nagpure N.S."/>
            <person name="Sahoo L."/>
            <person name="Das S.P."/>
            <person name="Bit A."/>
            <person name="Patnaik S."/>
            <person name="Meher P.K."/>
            <person name="Jayasankar P."/>
            <person name="Koringa P.G."/>
            <person name="Patel N.V."/>
            <person name="Hinsu A.T."/>
            <person name="Kumar R."/>
            <person name="Pandey M."/>
            <person name="Agarwal S."/>
            <person name="Srivastava S."/>
            <person name="Singh M."/>
            <person name="Iquebal M.A."/>
            <person name="Jaiswal S."/>
            <person name="Angadi U.B."/>
            <person name="Kumar N."/>
            <person name="Raza M."/>
            <person name="Shah T.M."/>
            <person name="Rai A."/>
            <person name="Jena J.K."/>
        </authorList>
    </citation>
    <scope>NUCLEOTIDE SEQUENCE [LARGE SCALE GENOMIC DNA]</scope>
    <source>
        <strain evidence="5">DASCIFA01</strain>
        <tissue evidence="5">Testis</tissue>
    </source>
</reference>
<feature type="domain" description="AIG1-type G" evidence="4">
    <location>
        <begin position="212"/>
        <end position="405"/>
    </location>
</feature>
<evidence type="ECO:0000256" key="1">
    <source>
        <dbReference type="ARBA" id="ARBA00008535"/>
    </source>
</evidence>
<evidence type="ECO:0000259" key="4">
    <source>
        <dbReference type="PROSITE" id="PS51720"/>
    </source>
</evidence>
<evidence type="ECO:0000256" key="3">
    <source>
        <dbReference type="ARBA" id="ARBA00023134"/>
    </source>
</evidence>
<dbReference type="Gene3D" id="3.40.50.300">
    <property type="entry name" value="P-loop containing nucleotide triphosphate hydrolases"/>
    <property type="match status" value="1"/>
</dbReference>
<dbReference type="InterPro" id="IPR045058">
    <property type="entry name" value="GIMA/IAN/Toc"/>
</dbReference>
<evidence type="ECO:0000313" key="6">
    <source>
        <dbReference type="Proteomes" id="UP000290572"/>
    </source>
</evidence>
<keyword evidence="3" id="KW-0342">GTP-binding</keyword>
<dbReference type="PANTHER" id="PTHR10903:SF188">
    <property type="entry name" value="GTPASE IMAP FAMILY MEMBER 2-LIKE-RELATED"/>
    <property type="match status" value="1"/>
</dbReference>
<comment type="caution">
    <text evidence="5">The sequence shown here is derived from an EMBL/GenBank/DDBJ whole genome shotgun (WGS) entry which is preliminary data.</text>
</comment>
<keyword evidence="2" id="KW-0547">Nucleotide-binding</keyword>
<sequence length="426" mass="47645">MRDDGSASCTSTLQCTVHVFENGLLKCVVRKRAGSKSRFFVANEKSRFPLGRAESSAVSWDGASFGNTMRLITWEDPLGSYHYVKEGKGANALKIASVVVQARLKCVVRKRAGSKSRFFVANEKSRFPLGRAESSAVSWDGASFGNTMRLITWEDPLGSYHYVKEGKGANALKIASVVVQASNAMDASLETDYGALEQCDSDSSDKSIEMTKPELTIVSTGNCAAIQFGYGNILLGEKQPNIKNLEIRTIVPLQRKISERHISVINMTGLHENELNLDSANHVIGQLVNENEIHAFIFVVRLGQLTDADKMGLEWLQRVFGDKVLQFVMILFTYEREEECDTIKDDMKKNSVLEQLLEKCGGRYHTCNKTMNNQSEMRELMKKIDHLFNENKQQHYTVEIYNTTIKQGEELKNITCQSGKNGVLVS</sequence>
<keyword evidence="6" id="KW-1185">Reference proteome</keyword>
<dbReference type="Proteomes" id="UP000290572">
    <property type="component" value="Unassembled WGS sequence"/>
</dbReference>
<evidence type="ECO:0000313" key="5">
    <source>
        <dbReference type="EMBL" id="RXN19568.1"/>
    </source>
</evidence>
<dbReference type="STRING" id="84645.A0A498MED5"/>
<dbReference type="Pfam" id="PF04548">
    <property type="entry name" value="AIG1"/>
    <property type="match status" value="1"/>
</dbReference>
<dbReference type="AlphaFoldDB" id="A0A498MED5"/>
<name>A0A498MED5_LABRO</name>
<dbReference type="InterPro" id="IPR027417">
    <property type="entry name" value="P-loop_NTPase"/>
</dbReference>
<dbReference type="GO" id="GO:0005525">
    <property type="term" value="F:GTP binding"/>
    <property type="evidence" value="ECO:0007669"/>
    <property type="project" value="UniProtKB-KW"/>
</dbReference>
<gene>
    <name evidence="5" type="ORF">ROHU_007265</name>
</gene>
<dbReference type="PROSITE" id="PS51720">
    <property type="entry name" value="G_AIG1"/>
    <property type="match status" value="1"/>
</dbReference>
<evidence type="ECO:0000256" key="2">
    <source>
        <dbReference type="ARBA" id="ARBA00022741"/>
    </source>
</evidence>
<accession>A0A498MED5</accession>
<dbReference type="PANTHER" id="PTHR10903">
    <property type="entry name" value="GTPASE, IMAP FAMILY MEMBER-RELATED"/>
    <property type="match status" value="1"/>
</dbReference>
<organism evidence="5 6">
    <name type="scientific">Labeo rohita</name>
    <name type="common">Indian major carp</name>
    <name type="synonym">Cyprinus rohita</name>
    <dbReference type="NCBI Taxonomy" id="84645"/>
    <lineage>
        <taxon>Eukaryota</taxon>
        <taxon>Metazoa</taxon>
        <taxon>Chordata</taxon>
        <taxon>Craniata</taxon>
        <taxon>Vertebrata</taxon>
        <taxon>Euteleostomi</taxon>
        <taxon>Actinopterygii</taxon>
        <taxon>Neopterygii</taxon>
        <taxon>Teleostei</taxon>
        <taxon>Ostariophysi</taxon>
        <taxon>Cypriniformes</taxon>
        <taxon>Cyprinidae</taxon>
        <taxon>Labeoninae</taxon>
        <taxon>Labeonini</taxon>
        <taxon>Labeo</taxon>
    </lineage>
</organism>
<protein>
    <submittedName>
        <fullName evidence="5">Interferon-induced very large GTPase 1-like protein</fullName>
    </submittedName>
</protein>
<proteinExistence type="inferred from homology"/>
<dbReference type="InterPro" id="IPR006703">
    <property type="entry name" value="G_AIG1"/>
</dbReference>